<feature type="signal peptide" evidence="3">
    <location>
        <begin position="1"/>
        <end position="26"/>
    </location>
</feature>
<evidence type="ECO:0000259" key="4">
    <source>
        <dbReference type="SMART" id="SM00062"/>
    </source>
</evidence>
<dbReference type="GO" id="GO:0015276">
    <property type="term" value="F:ligand-gated monoatomic ion channel activity"/>
    <property type="evidence" value="ECO:0007669"/>
    <property type="project" value="InterPro"/>
</dbReference>
<comment type="caution">
    <text evidence="6">The sequence shown here is derived from an EMBL/GenBank/DDBJ whole genome shotgun (WGS) entry which is preliminary data.</text>
</comment>
<protein>
    <submittedName>
        <fullName evidence="6">Transporter substrate-binding domain-containing protein</fullName>
    </submittedName>
</protein>
<dbReference type="GO" id="GO:0016020">
    <property type="term" value="C:membrane"/>
    <property type="evidence" value="ECO:0007669"/>
    <property type="project" value="InterPro"/>
</dbReference>
<dbReference type="SMART" id="SM00079">
    <property type="entry name" value="PBPe"/>
    <property type="match status" value="1"/>
</dbReference>
<dbReference type="SUPFAM" id="SSF53850">
    <property type="entry name" value="Periplasmic binding protein-like II"/>
    <property type="match status" value="1"/>
</dbReference>
<dbReference type="AlphaFoldDB" id="A0A839IQH2"/>
<dbReference type="CDD" id="cd13629">
    <property type="entry name" value="PBP2_Dsm1740"/>
    <property type="match status" value="1"/>
</dbReference>
<dbReference type="Pfam" id="PF00497">
    <property type="entry name" value="SBP_bac_3"/>
    <property type="match status" value="1"/>
</dbReference>
<evidence type="ECO:0000256" key="3">
    <source>
        <dbReference type="SAM" id="SignalP"/>
    </source>
</evidence>
<dbReference type="EMBL" id="JACJFM010000009">
    <property type="protein sequence ID" value="MBB1486782.1"/>
    <property type="molecule type" value="Genomic_DNA"/>
</dbReference>
<dbReference type="Gene3D" id="3.40.190.10">
    <property type="entry name" value="Periplasmic binding protein-like II"/>
    <property type="match status" value="2"/>
</dbReference>
<feature type="chain" id="PRO_5032935916" evidence="3">
    <location>
        <begin position="27"/>
        <end position="269"/>
    </location>
</feature>
<feature type="domain" description="Solute-binding protein family 3/N-terminal" evidence="4">
    <location>
        <begin position="39"/>
        <end position="262"/>
    </location>
</feature>
<name>A0A839IQH2_9GAMM</name>
<organism evidence="6 7">
    <name type="scientific">Oceanospirillum sediminis</name>
    <dbReference type="NCBI Taxonomy" id="2760088"/>
    <lineage>
        <taxon>Bacteria</taxon>
        <taxon>Pseudomonadati</taxon>
        <taxon>Pseudomonadota</taxon>
        <taxon>Gammaproteobacteria</taxon>
        <taxon>Oceanospirillales</taxon>
        <taxon>Oceanospirillaceae</taxon>
        <taxon>Oceanospirillum</taxon>
    </lineage>
</organism>
<proteinExistence type="inferred from homology"/>
<gene>
    <name evidence="6" type="ORF">H4O21_09190</name>
</gene>
<evidence type="ECO:0000256" key="1">
    <source>
        <dbReference type="ARBA" id="ARBA00010333"/>
    </source>
</evidence>
<sequence>MKKTLKSVATAVTLVGASAAFSTASASDSVLNNILDRGAMKVCFDAGYMPFEMKAKNGDFIGFDIDLAKMMTKDMGVEFTPVNTAWDGIIPALLTDKCDVIMGGMTITPQRNLKVNFADPYVVIGQTILLNPKLEGKVNSYKDLNNGNYTVATKLGTTGEAAVKRLIGKANISLFETQADAVLEVANGKADAFVYDLPFNALYSSQNKGQVSHIETPFTYEPLGWAIRKNDPDFLNFLNNYLRQIKGDGRYERVYNKWFKSDAWLKQVQ</sequence>
<evidence type="ECO:0000313" key="6">
    <source>
        <dbReference type="EMBL" id="MBB1486782.1"/>
    </source>
</evidence>
<evidence type="ECO:0000313" key="7">
    <source>
        <dbReference type="Proteomes" id="UP000565262"/>
    </source>
</evidence>
<evidence type="ECO:0000259" key="5">
    <source>
        <dbReference type="SMART" id="SM00079"/>
    </source>
</evidence>
<comment type="similarity">
    <text evidence="1">Belongs to the bacterial solute-binding protein 3 family.</text>
</comment>
<keyword evidence="2 3" id="KW-0732">Signal</keyword>
<dbReference type="InterPro" id="IPR001638">
    <property type="entry name" value="Solute-binding_3/MltF_N"/>
</dbReference>
<dbReference type="PANTHER" id="PTHR35936">
    <property type="entry name" value="MEMBRANE-BOUND LYTIC MUREIN TRANSGLYCOSYLASE F"/>
    <property type="match status" value="1"/>
</dbReference>
<keyword evidence="7" id="KW-1185">Reference proteome</keyword>
<dbReference type="Proteomes" id="UP000565262">
    <property type="component" value="Unassembled WGS sequence"/>
</dbReference>
<accession>A0A839IQH2</accession>
<dbReference type="PANTHER" id="PTHR35936:SF38">
    <property type="entry name" value="GLUTAMINE-BINDING PERIPLASMIC PROTEIN"/>
    <property type="match status" value="1"/>
</dbReference>
<reference evidence="6 7" key="1">
    <citation type="submission" date="2020-08" db="EMBL/GenBank/DDBJ databases">
        <title>Oceanospirillum sp. nov. isolated from marine sediment.</title>
        <authorList>
            <person name="Ji X."/>
        </authorList>
    </citation>
    <scope>NUCLEOTIDE SEQUENCE [LARGE SCALE GENOMIC DNA]</scope>
    <source>
        <strain evidence="6 7">D5</strain>
    </source>
</reference>
<dbReference type="SMART" id="SM00062">
    <property type="entry name" value="PBPb"/>
    <property type="match status" value="1"/>
</dbReference>
<dbReference type="RefSeq" id="WP_182808563.1">
    <property type="nucleotide sequence ID" value="NZ_JACJFM010000009.1"/>
</dbReference>
<dbReference type="InterPro" id="IPR001320">
    <property type="entry name" value="Iontro_rcpt_C"/>
</dbReference>
<evidence type="ECO:0000256" key="2">
    <source>
        <dbReference type="ARBA" id="ARBA00022729"/>
    </source>
</evidence>
<feature type="domain" description="Ionotropic glutamate receptor C-terminal" evidence="5">
    <location>
        <begin position="40"/>
        <end position="261"/>
    </location>
</feature>